<evidence type="ECO:0000259" key="3">
    <source>
        <dbReference type="Pfam" id="PF05699"/>
    </source>
</evidence>
<dbReference type="Pfam" id="PF14372">
    <property type="entry name" value="hAT-like_RNase-H"/>
    <property type="match status" value="1"/>
</dbReference>
<keyword evidence="6" id="KW-1185">Reference proteome</keyword>
<dbReference type="SUPFAM" id="SSF53098">
    <property type="entry name" value="Ribonuclease H-like"/>
    <property type="match status" value="1"/>
</dbReference>
<dbReference type="Pfam" id="PF05699">
    <property type="entry name" value="Dimer_Tnp_hAT"/>
    <property type="match status" value="1"/>
</dbReference>
<accession>A0ABQ7VKP5</accession>
<evidence type="ECO:0000313" key="6">
    <source>
        <dbReference type="Proteomes" id="UP000826656"/>
    </source>
</evidence>
<dbReference type="EMBL" id="JAIVGD010000011">
    <property type="protein sequence ID" value="KAH0769087.1"/>
    <property type="molecule type" value="Genomic_DNA"/>
</dbReference>
<dbReference type="InterPro" id="IPR052035">
    <property type="entry name" value="ZnF_BED_domain_contain"/>
</dbReference>
<feature type="compositionally biased region" description="Basic residues" evidence="2">
    <location>
        <begin position="419"/>
        <end position="429"/>
    </location>
</feature>
<feature type="compositionally biased region" description="Low complexity" evidence="2">
    <location>
        <begin position="394"/>
        <end position="418"/>
    </location>
</feature>
<feature type="region of interest" description="Disordered" evidence="2">
    <location>
        <begin position="394"/>
        <end position="442"/>
    </location>
</feature>
<dbReference type="Proteomes" id="UP000826656">
    <property type="component" value="Unassembled WGS sequence"/>
</dbReference>
<protein>
    <recommendedName>
        <fullName evidence="7">Zinc finger BED domain-containing protein RICESLEEPER 2-like</fullName>
    </recommendedName>
</protein>
<proteinExistence type="predicted"/>
<gene>
    <name evidence="5" type="ORF">KY290_013068</name>
</gene>
<evidence type="ECO:0000259" key="4">
    <source>
        <dbReference type="Pfam" id="PF14372"/>
    </source>
</evidence>
<sequence length="534" mass="60739">MENDNRIVGGGSSDDLPNNNNDSNDNNSLDSGSVGTQPKKKRKEIAPRSKVWNHFDKVVENGMCGAKCRNWVLHKRILNFCPISSHKGEQMAEAIGNCLLDWNLDNVFSVTVDNASSNSVMITELSKQLDMWGTNVMEGKHLHMRCMAHILNLIVQEGLKEIDISVKRVRQMVRYVRSSPARTRNFVKCCEVQKVDCSKTLSVDVPTRWNSTYLMLEAAQNFEKAFDRFDLFDEHFKTYLSTHICEDGSIVGTLACDDWANVRSVVKFLENFYELTIKVSGSHYVTSSVHFEDICELDVYLKLCLTSEDLNLKNMVDGMIKKFKKYWGTPDKMNSMIYIASVLDPRNKFVYVSFGLEELFGEENGKKVDKQVKAYMETLFEDYLRKYSKESQYQSSPSRSTLSDLSDSSSSCSQNSRTKALRTKLHMKKQKENSGSGAAKSELERYLKEDQEPEHDDFDVLSCVASECAFSTGGCILDRFRSSLTPKCVQSLVCAQDWLRKEPNSICVEESLEYLEKLELEMANSGRDSCIVDI</sequence>
<dbReference type="InterPro" id="IPR025525">
    <property type="entry name" value="hAT-like_transposase_RNase-H"/>
</dbReference>
<evidence type="ECO:0000313" key="5">
    <source>
        <dbReference type="EMBL" id="KAH0769087.1"/>
    </source>
</evidence>
<evidence type="ECO:0000256" key="1">
    <source>
        <dbReference type="ARBA" id="ARBA00023125"/>
    </source>
</evidence>
<keyword evidence="1" id="KW-0238">DNA-binding</keyword>
<reference evidence="5 6" key="1">
    <citation type="journal article" date="2021" name="bioRxiv">
        <title>Chromosome-scale and haplotype-resolved genome assembly of a tetraploid potato cultivar.</title>
        <authorList>
            <person name="Sun H."/>
            <person name="Jiao W.-B."/>
            <person name="Krause K."/>
            <person name="Campoy J.A."/>
            <person name="Goel M."/>
            <person name="Folz-Donahue K."/>
            <person name="Kukat C."/>
            <person name="Huettel B."/>
            <person name="Schneeberger K."/>
        </authorList>
    </citation>
    <scope>NUCLEOTIDE SEQUENCE [LARGE SCALE GENOMIC DNA]</scope>
    <source>
        <strain evidence="5">SolTubOtavaFocal</strain>
        <tissue evidence="5">Leaves</tissue>
    </source>
</reference>
<name>A0ABQ7VKP5_SOLTU</name>
<evidence type="ECO:0008006" key="7">
    <source>
        <dbReference type="Google" id="ProtNLM"/>
    </source>
</evidence>
<dbReference type="PANTHER" id="PTHR46481:SF7">
    <property type="entry name" value="ZINC FINGER BED DOMAIN-CONTAINING PROTEIN RICESLEEPER 2-LIKE"/>
    <property type="match status" value="1"/>
</dbReference>
<feature type="domain" description="hAT-like transposase RNase-H fold" evidence="4">
    <location>
        <begin position="280"/>
        <end position="383"/>
    </location>
</feature>
<feature type="domain" description="HAT C-terminal dimerisation" evidence="3">
    <location>
        <begin position="462"/>
        <end position="499"/>
    </location>
</feature>
<comment type="caution">
    <text evidence="5">The sequence shown here is derived from an EMBL/GenBank/DDBJ whole genome shotgun (WGS) entry which is preliminary data.</text>
</comment>
<feature type="compositionally biased region" description="Low complexity" evidence="2">
    <location>
        <begin position="13"/>
        <end position="33"/>
    </location>
</feature>
<dbReference type="InterPro" id="IPR008906">
    <property type="entry name" value="HATC_C_dom"/>
</dbReference>
<organism evidence="5 6">
    <name type="scientific">Solanum tuberosum</name>
    <name type="common">Potato</name>
    <dbReference type="NCBI Taxonomy" id="4113"/>
    <lineage>
        <taxon>Eukaryota</taxon>
        <taxon>Viridiplantae</taxon>
        <taxon>Streptophyta</taxon>
        <taxon>Embryophyta</taxon>
        <taxon>Tracheophyta</taxon>
        <taxon>Spermatophyta</taxon>
        <taxon>Magnoliopsida</taxon>
        <taxon>eudicotyledons</taxon>
        <taxon>Gunneridae</taxon>
        <taxon>Pentapetalae</taxon>
        <taxon>asterids</taxon>
        <taxon>lamiids</taxon>
        <taxon>Solanales</taxon>
        <taxon>Solanaceae</taxon>
        <taxon>Solanoideae</taxon>
        <taxon>Solaneae</taxon>
        <taxon>Solanum</taxon>
    </lineage>
</organism>
<evidence type="ECO:0000256" key="2">
    <source>
        <dbReference type="SAM" id="MobiDB-lite"/>
    </source>
</evidence>
<dbReference type="PANTHER" id="PTHR46481">
    <property type="entry name" value="ZINC FINGER BED DOMAIN-CONTAINING PROTEIN 4"/>
    <property type="match status" value="1"/>
</dbReference>
<feature type="region of interest" description="Disordered" evidence="2">
    <location>
        <begin position="1"/>
        <end position="47"/>
    </location>
</feature>
<dbReference type="InterPro" id="IPR012337">
    <property type="entry name" value="RNaseH-like_sf"/>
</dbReference>